<feature type="signal peptide" evidence="1">
    <location>
        <begin position="1"/>
        <end position="15"/>
    </location>
</feature>
<evidence type="ECO:0000256" key="1">
    <source>
        <dbReference type="SAM" id="SignalP"/>
    </source>
</evidence>
<dbReference type="Proteomes" id="UP000688137">
    <property type="component" value="Unassembled WGS sequence"/>
</dbReference>
<protein>
    <recommendedName>
        <fullName evidence="4">G domain-containing protein</fullName>
    </recommendedName>
</protein>
<dbReference type="AlphaFoldDB" id="A0A8S1Q5X1"/>
<evidence type="ECO:0000313" key="3">
    <source>
        <dbReference type="Proteomes" id="UP000688137"/>
    </source>
</evidence>
<comment type="caution">
    <text evidence="2">The sequence shown here is derived from an EMBL/GenBank/DDBJ whole genome shotgun (WGS) entry which is preliminary data.</text>
</comment>
<evidence type="ECO:0000313" key="2">
    <source>
        <dbReference type="EMBL" id="CAD8110703.1"/>
    </source>
</evidence>
<gene>
    <name evidence="2" type="ORF">PPRIM_AZ9-3.1.T1450045</name>
</gene>
<feature type="chain" id="PRO_5035776632" description="G domain-containing protein" evidence="1">
    <location>
        <begin position="16"/>
        <end position="453"/>
    </location>
</feature>
<reference evidence="2" key="1">
    <citation type="submission" date="2021-01" db="EMBL/GenBank/DDBJ databases">
        <authorList>
            <consortium name="Genoscope - CEA"/>
            <person name="William W."/>
        </authorList>
    </citation>
    <scope>NUCLEOTIDE SEQUENCE</scope>
</reference>
<keyword evidence="1" id="KW-0732">Signal</keyword>
<name>A0A8S1Q5X1_PARPR</name>
<sequence length="453" mass="53150">MRFLIIFLLWKLINQQQYYQVRLEEGKPLFTIKFVTNHKEHILVVNHVQGISFQNVAAERPLNAILVLTKLDRACVMKEEINQALSMLAPCKDMIIIIVTFWDDVEKEPISTQEKLKIEIQNQVMKPLKLNSFICTSKNTPGDVICKQLDQLIHNNLKKSVQLTLQEFSYKFTQLSSYSITEEIDTHKLKQDFSNKCKGALKFIEQQQDDDQEMAELMHELILAMKEEAHAIVMKFTKYNRENFEKLVDKFGICEHTYLAHTKLKAEIMGYLEQVIQIAQQKMQTYKYHVYNFIKQCPHCGLIWFKVAGCENITKCGEKPNEDDEQFQPQPKKYKIEFKGFDLQVFKLTNFGQSTIRPQINQTTDYKGCGKQLDWKSLPPLSEDIVKELKNTGFLDVLSMLYDKDSKDIVNEEKYWQKIDNQKKIQTEKVNKQIEDENNKQQRRFSKLACSIS</sequence>
<dbReference type="OMA" id="CEYTYLA"/>
<dbReference type="EMBL" id="CAJJDM010000149">
    <property type="protein sequence ID" value="CAD8110703.1"/>
    <property type="molecule type" value="Genomic_DNA"/>
</dbReference>
<evidence type="ECO:0008006" key="4">
    <source>
        <dbReference type="Google" id="ProtNLM"/>
    </source>
</evidence>
<organism evidence="2 3">
    <name type="scientific">Paramecium primaurelia</name>
    <dbReference type="NCBI Taxonomy" id="5886"/>
    <lineage>
        <taxon>Eukaryota</taxon>
        <taxon>Sar</taxon>
        <taxon>Alveolata</taxon>
        <taxon>Ciliophora</taxon>
        <taxon>Intramacronucleata</taxon>
        <taxon>Oligohymenophorea</taxon>
        <taxon>Peniculida</taxon>
        <taxon>Parameciidae</taxon>
        <taxon>Paramecium</taxon>
    </lineage>
</organism>
<proteinExistence type="predicted"/>
<accession>A0A8S1Q5X1</accession>
<keyword evidence="3" id="KW-1185">Reference proteome</keyword>